<reference evidence="7" key="1">
    <citation type="submission" date="2020-01" db="EMBL/GenBank/DDBJ databases">
        <authorList>
            <person name="Meier V. D."/>
            <person name="Meier V D."/>
        </authorList>
    </citation>
    <scope>NUCLEOTIDE SEQUENCE</scope>
    <source>
        <strain evidence="7">HLG_WM_MAG_06</strain>
    </source>
</reference>
<evidence type="ECO:0000256" key="1">
    <source>
        <dbReference type="ARBA" id="ARBA00004167"/>
    </source>
</evidence>
<keyword evidence="2 5" id="KW-0812">Transmembrane</keyword>
<name>A0A6S6S021_9BACT</name>
<dbReference type="Pfam" id="PF04335">
    <property type="entry name" value="VirB8"/>
    <property type="match status" value="1"/>
</dbReference>
<dbReference type="CDD" id="cd16425">
    <property type="entry name" value="TrbF"/>
    <property type="match status" value="1"/>
</dbReference>
<protein>
    <submittedName>
        <fullName evidence="7">Conjugative transfer protein TrbF</fullName>
    </submittedName>
</protein>
<proteinExistence type="predicted"/>
<dbReference type="InterPro" id="IPR032710">
    <property type="entry name" value="NTF2-like_dom_sf"/>
</dbReference>
<dbReference type="InterPro" id="IPR035658">
    <property type="entry name" value="TrbF"/>
</dbReference>
<dbReference type="EMBL" id="CACVAP010000034">
    <property type="protein sequence ID" value="CAA6801711.1"/>
    <property type="molecule type" value="Genomic_DNA"/>
</dbReference>
<dbReference type="Gene3D" id="3.10.450.230">
    <property type="entry name" value="VirB8 protein"/>
    <property type="match status" value="1"/>
</dbReference>
<evidence type="ECO:0000313" key="7">
    <source>
        <dbReference type="EMBL" id="CAA6801711.1"/>
    </source>
</evidence>
<dbReference type="GO" id="GO:0016020">
    <property type="term" value="C:membrane"/>
    <property type="evidence" value="ECO:0007669"/>
    <property type="project" value="UniProtKB-SubCell"/>
</dbReference>
<sequence length="223" mass="25893">MPNDKPVKTLNPYLDGRREWNERYGSHIKQVKTWKTVAFLSMLTTLASVVGLTYIGSQNKLVPYIVEVDKLGNTQAINHAVQTNIDQTKVIKYSLAEFIQNFRTIYSDSKIQKEMIYKIYRYLSPSYSAYNIVNAYYKDNSPFDRQSTERVRVKVNSIVQINKDTYQVDWEEIVSDPRGMKIRTDSFKASIALILVQPTKQAEIIKNPIGLYIKEFNFSKIIK</sequence>
<feature type="domain" description="Bacterial virulence protein VirB8" evidence="6">
    <location>
        <begin position="16"/>
        <end position="220"/>
    </location>
</feature>
<organism evidence="7">
    <name type="scientific">uncultured Sulfurovum sp</name>
    <dbReference type="NCBI Taxonomy" id="269237"/>
    <lineage>
        <taxon>Bacteria</taxon>
        <taxon>Pseudomonadati</taxon>
        <taxon>Campylobacterota</taxon>
        <taxon>Epsilonproteobacteria</taxon>
        <taxon>Campylobacterales</taxon>
        <taxon>Sulfurovaceae</taxon>
        <taxon>Sulfurovum</taxon>
        <taxon>environmental samples</taxon>
    </lineage>
</organism>
<dbReference type="AlphaFoldDB" id="A0A6S6S021"/>
<evidence type="ECO:0000256" key="3">
    <source>
        <dbReference type="ARBA" id="ARBA00022989"/>
    </source>
</evidence>
<evidence type="ECO:0000259" key="6">
    <source>
        <dbReference type="Pfam" id="PF04335"/>
    </source>
</evidence>
<accession>A0A6S6S021</accession>
<keyword evidence="3 5" id="KW-1133">Transmembrane helix</keyword>
<evidence type="ECO:0000256" key="4">
    <source>
        <dbReference type="ARBA" id="ARBA00023136"/>
    </source>
</evidence>
<gene>
    <name evidence="7" type="ORF">HELGO_WM34095</name>
</gene>
<keyword evidence="4 5" id="KW-0472">Membrane</keyword>
<dbReference type="InterPro" id="IPR007430">
    <property type="entry name" value="VirB8"/>
</dbReference>
<comment type="subcellular location">
    <subcellularLocation>
        <location evidence="1">Membrane</location>
        <topology evidence="1">Single-pass membrane protein</topology>
    </subcellularLocation>
</comment>
<evidence type="ECO:0000256" key="2">
    <source>
        <dbReference type="ARBA" id="ARBA00022692"/>
    </source>
</evidence>
<dbReference type="SUPFAM" id="SSF54427">
    <property type="entry name" value="NTF2-like"/>
    <property type="match status" value="1"/>
</dbReference>
<feature type="transmembrane region" description="Helical" evidence="5">
    <location>
        <begin position="37"/>
        <end position="56"/>
    </location>
</feature>
<evidence type="ECO:0000256" key="5">
    <source>
        <dbReference type="SAM" id="Phobius"/>
    </source>
</evidence>